<name>A0A844HU99_9RHOB</name>
<dbReference type="InterPro" id="IPR036388">
    <property type="entry name" value="WH-like_DNA-bd_sf"/>
</dbReference>
<dbReference type="GO" id="GO:0003677">
    <property type="term" value="F:DNA binding"/>
    <property type="evidence" value="ECO:0007669"/>
    <property type="project" value="InterPro"/>
</dbReference>
<sequence>MQPHVTHAFRVSETIAELRSRQMLDITGQVPDQQGGTVICDHNLLIIWADHGVTSMLGGPLRIDRIGRLGFADPQAQLWAANLGAALGNGRAPFGTMHSHDLGGWTIRAISSAAPALGSPLFPGVFQTAGWPDRQLAFVISRRDQICSVQGHLIRRFQLSAAEASIAALIGQGCSTAEIARTRQVSLHTVRNQIRAILHKMDARDRGAIIREIATAKVQRS</sequence>
<dbReference type="AlphaFoldDB" id="A0A844HU99"/>
<reference evidence="2 3" key="1">
    <citation type="submission" date="2019-11" db="EMBL/GenBank/DDBJ databases">
        <authorList>
            <person name="Dong K."/>
        </authorList>
    </citation>
    <scope>NUCLEOTIDE SEQUENCE [LARGE SCALE GENOMIC DNA]</scope>
    <source>
        <strain evidence="2 3">NBRC 112902</strain>
    </source>
</reference>
<dbReference type="SUPFAM" id="SSF46894">
    <property type="entry name" value="C-terminal effector domain of the bipartite response regulators"/>
    <property type="match status" value="1"/>
</dbReference>
<dbReference type="GO" id="GO:0006355">
    <property type="term" value="P:regulation of DNA-templated transcription"/>
    <property type="evidence" value="ECO:0007669"/>
    <property type="project" value="InterPro"/>
</dbReference>
<keyword evidence="3" id="KW-1185">Reference proteome</keyword>
<accession>A0A844HU99</accession>
<dbReference type="InterPro" id="IPR000792">
    <property type="entry name" value="Tscrpt_reg_LuxR_C"/>
</dbReference>
<dbReference type="InterPro" id="IPR016032">
    <property type="entry name" value="Sig_transdc_resp-reg_C-effctor"/>
</dbReference>
<dbReference type="Proteomes" id="UP000449846">
    <property type="component" value="Unassembled WGS sequence"/>
</dbReference>
<comment type="caution">
    <text evidence="2">The sequence shown here is derived from an EMBL/GenBank/DDBJ whole genome shotgun (WGS) entry which is preliminary data.</text>
</comment>
<evidence type="ECO:0000313" key="3">
    <source>
        <dbReference type="Proteomes" id="UP000449846"/>
    </source>
</evidence>
<dbReference type="Pfam" id="PF00196">
    <property type="entry name" value="GerE"/>
    <property type="match status" value="1"/>
</dbReference>
<evidence type="ECO:0000259" key="1">
    <source>
        <dbReference type="SMART" id="SM00421"/>
    </source>
</evidence>
<proteinExistence type="predicted"/>
<feature type="domain" description="HTH luxR-type" evidence="1">
    <location>
        <begin position="156"/>
        <end position="213"/>
    </location>
</feature>
<protein>
    <recommendedName>
        <fullName evidence="1">HTH luxR-type domain-containing protein</fullName>
    </recommendedName>
</protein>
<dbReference type="EMBL" id="WMIG01000021">
    <property type="protein sequence ID" value="MTH61835.1"/>
    <property type="molecule type" value="Genomic_DNA"/>
</dbReference>
<gene>
    <name evidence="2" type="ORF">GL300_21780</name>
</gene>
<evidence type="ECO:0000313" key="2">
    <source>
        <dbReference type="EMBL" id="MTH61835.1"/>
    </source>
</evidence>
<organism evidence="2 3">
    <name type="scientific">Paracoccus litorisediminis</name>
    <dbReference type="NCBI Taxonomy" id="2006130"/>
    <lineage>
        <taxon>Bacteria</taxon>
        <taxon>Pseudomonadati</taxon>
        <taxon>Pseudomonadota</taxon>
        <taxon>Alphaproteobacteria</taxon>
        <taxon>Rhodobacterales</taxon>
        <taxon>Paracoccaceae</taxon>
        <taxon>Paracoccus</taxon>
    </lineage>
</organism>
<dbReference type="OrthoDB" id="4457864at2"/>
<dbReference type="SMART" id="SM00421">
    <property type="entry name" value="HTH_LUXR"/>
    <property type="match status" value="1"/>
</dbReference>
<dbReference type="Gene3D" id="1.10.10.10">
    <property type="entry name" value="Winged helix-like DNA-binding domain superfamily/Winged helix DNA-binding domain"/>
    <property type="match status" value="1"/>
</dbReference>